<feature type="compositionally biased region" description="Acidic residues" evidence="2">
    <location>
        <begin position="334"/>
        <end position="375"/>
    </location>
</feature>
<dbReference type="AlphaFoldDB" id="A0A147AUZ6"/>
<dbReference type="Pfam" id="PF10488">
    <property type="entry name" value="PP1c_bdg"/>
    <property type="match status" value="1"/>
</dbReference>
<evidence type="ECO:0000259" key="3">
    <source>
        <dbReference type="Pfam" id="PF10488"/>
    </source>
</evidence>
<evidence type="ECO:0000313" key="5">
    <source>
        <dbReference type="Ensembl" id="ENSFHEP00000025014.1"/>
    </source>
</evidence>
<dbReference type="InterPro" id="IPR019523">
    <property type="entry name" value="Prot_Pase1_reg-su15A/B_C"/>
</dbReference>
<reference evidence="5" key="2">
    <citation type="submission" date="2025-05" db="UniProtKB">
        <authorList>
            <consortium name="Ensembl"/>
        </authorList>
    </citation>
    <scope>IDENTIFICATION</scope>
</reference>
<feature type="region of interest" description="Disordered" evidence="2">
    <location>
        <begin position="397"/>
        <end position="451"/>
    </location>
</feature>
<reference evidence="4" key="1">
    <citation type="submission" date="2015-01" db="EMBL/GenBank/DDBJ databases">
        <title>EvidentialGene: Evidence-directed Construction of Complete mRNA Transcriptomes without Genomes.</title>
        <authorList>
            <person name="Gilbert D.G."/>
        </authorList>
    </citation>
    <scope>NUCLEOTIDE SEQUENCE</scope>
</reference>
<feature type="domain" description="Protein phosphatase 1 regulatory subunit 15A/B C-terminal" evidence="3">
    <location>
        <begin position="431"/>
        <end position="593"/>
    </location>
</feature>
<feature type="compositionally biased region" description="Acidic residues" evidence="2">
    <location>
        <begin position="438"/>
        <end position="449"/>
    </location>
</feature>
<organism evidence="4">
    <name type="scientific">Fundulus heteroclitus</name>
    <name type="common">Killifish</name>
    <name type="synonym">Mummichog</name>
    <dbReference type="NCBI Taxonomy" id="8078"/>
    <lineage>
        <taxon>Eukaryota</taxon>
        <taxon>Metazoa</taxon>
        <taxon>Chordata</taxon>
        <taxon>Craniata</taxon>
        <taxon>Vertebrata</taxon>
        <taxon>Euteleostomi</taxon>
        <taxon>Actinopterygii</taxon>
        <taxon>Neopterygii</taxon>
        <taxon>Teleostei</taxon>
        <taxon>Neoteleostei</taxon>
        <taxon>Acanthomorphata</taxon>
        <taxon>Ovalentaria</taxon>
        <taxon>Atherinomorphae</taxon>
        <taxon>Cyprinodontiformes</taxon>
        <taxon>Fundulidae</taxon>
        <taxon>Fundulus</taxon>
    </lineage>
</organism>
<feature type="compositionally biased region" description="Pro residues" evidence="2">
    <location>
        <begin position="405"/>
        <end position="434"/>
    </location>
</feature>
<feature type="region of interest" description="Disordered" evidence="2">
    <location>
        <begin position="467"/>
        <end position="522"/>
    </location>
</feature>
<proteinExistence type="inferred from homology"/>
<comment type="similarity">
    <text evidence="1">Belongs to the PPP1R15 family.</text>
</comment>
<feature type="region of interest" description="Disordered" evidence="2">
    <location>
        <begin position="190"/>
        <end position="254"/>
    </location>
</feature>
<dbReference type="Ensembl" id="ENSFHET00000006305.1">
    <property type="protein sequence ID" value="ENSFHEP00000025014.1"/>
    <property type="gene ID" value="ENSFHEG00000006939.1"/>
</dbReference>
<feature type="compositionally biased region" description="Basic and acidic residues" evidence="2">
    <location>
        <begin position="505"/>
        <end position="522"/>
    </location>
</feature>
<accession>A0A147AUZ6</accession>
<evidence type="ECO:0000313" key="4">
    <source>
        <dbReference type="EMBL" id="JAR82413.1"/>
    </source>
</evidence>
<evidence type="ECO:0000256" key="2">
    <source>
        <dbReference type="SAM" id="MobiDB-lite"/>
    </source>
</evidence>
<dbReference type="GO" id="GO:0000164">
    <property type="term" value="C:protein phosphatase type 1 complex"/>
    <property type="evidence" value="ECO:0007669"/>
    <property type="project" value="TreeGrafter"/>
</dbReference>
<dbReference type="STRING" id="8078.ENSFHEP00000025014"/>
<dbReference type="GO" id="GO:0051246">
    <property type="term" value="P:regulation of protein metabolic process"/>
    <property type="evidence" value="ECO:0007669"/>
    <property type="project" value="UniProtKB-ARBA"/>
</dbReference>
<feature type="compositionally biased region" description="Acidic residues" evidence="2">
    <location>
        <begin position="283"/>
        <end position="292"/>
    </location>
</feature>
<evidence type="ECO:0000256" key="1">
    <source>
        <dbReference type="ARBA" id="ARBA00010161"/>
    </source>
</evidence>
<sequence length="599" mass="64743">MFRSFSSDARFSDGRSSAPSSPLGVASVGLDSQESSWLGLLSRPAVSLLRKVRLWSAAPAEAGLGFLGEERELLRQLHELMPPAASLLPSPRCQQDGPGVLEPGPRGAVPWLPAVSSGETELQPPQTGYVSSSFRALINQVLLGSQEVPAAEAKAWVSAGPAVRSGPGGQAGPWWGGFILGEDGAERLCVGPPGRTKPPPVFGSVLRENAGPPQRARGGQPHCVQNTEGLLGVQRGPGEAARPPPEQDNGYSSLEEELSQRALLSQLGGPEQEQRAPGPQMDGPEEGPEPEEVLPAPWCRNQDIAFIMGCPCSEDEEDDDDDDDDDSSSQSDSQSEDEEDEDEEDDEDDDDDGFNSESSSDEDEDEDDEDDDEEAERLWTSLCQSLDPYNLRNFRAPLHTGRTAPSPPCGAPIPPGGASAPPPGGAPAPPPASPPSDSWDDSASEAEEAESLRLLSSFSCSSDPYSPFNFTAPLRTSGPAGPPGARTRTEPAPQNLRRKPAAPPEYRREEAEERLDSGFSEARRSKLPKKVRFCDDVEEFFASGGEEEEEDRRGPWEELARDRCRFLRRCQEVEQSIGFCLQPQHRRQVFHRLAALSHT</sequence>
<evidence type="ECO:0000313" key="6">
    <source>
        <dbReference type="Proteomes" id="UP000265000"/>
    </source>
</evidence>
<dbReference type="GO" id="GO:0019888">
    <property type="term" value="F:protein phosphatase regulator activity"/>
    <property type="evidence" value="ECO:0007669"/>
    <property type="project" value="TreeGrafter"/>
</dbReference>
<dbReference type="Proteomes" id="UP000265000">
    <property type="component" value="Unplaced"/>
</dbReference>
<feature type="compositionally biased region" description="Acidic residues" evidence="2">
    <location>
        <begin position="313"/>
        <end position="327"/>
    </location>
</feature>
<name>A0A147AUZ6_FUNHE</name>
<dbReference type="PANTHER" id="PTHR16489">
    <property type="entry name" value="GH11727P"/>
    <property type="match status" value="1"/>
</dbReference>
<dbReference type="GeneTree" id="ENSGT00940000154404"/>
<dbReference type="EMBL" id="GCES01003910">
    <property type="protein sequence ID" value="JAR82413.1"/>
    <property type="molecule type" value="Transcribed_RNA"/>
</dbReference>
<feature type="region of interest" description="Disordered" evidence="2">
    <location>
        <begin position="1"/>
        <end position="25"/>
    </location>
</feature>
<keyword evidence="6" id="KW-1185">Reference proteome</keyword>
<dbReference type="GO" id="GO:0034976">
    <property type="term" value="P:response to endoplasmic reticulum stress"/>
    <property type="evidence" value="ECO:0007669"/>
    <property type="project" value="TreeGrafter"/>
</dbReference>
<feature type="compositionally biased region" description="Low complexity" evidence="2">
    <location>
        <begin position="1"/>
        <end position="18"/>
    </location>
</feature>
<dbReference type="InterPro" id="IPR051254">
    <property type="entry name" value="PPP1R15"/>
</dbReference>
<feature type="region of interest" description="Disordered" evidence="2">
    <location>
        <begin position="266"/>
        <end position="383"/>
    </location>
</feature>
<dbReference type="PANTHER" id="PTHR16489:SF11">
    <property type="entry name" value="PROTEIN PHOSPHATASE 1 REGULATORY SUBUNIT 15B"/>
    <property type="match status" value="1"/>
</dbReference>
<dbReference type="GO" id="GO:0005783">
    <property type="term" value="C:endoplasmic reticulum"/>
    <property type="evidence" value="ECO:0007669"/>
    <property type="project" value="TreeGrafter"/>
</dbReference>
<protein>
    <submittedName>
        <fullName evidence="4 5">Phosphatase 1 regulatory subunit 15B</fullName>
    </submittedName>
</protein>